<dbReference type="PRINTS" id="PR00300">
    <property type="entry name" value="CLPPROTEASEA"/>
</dbReference>
<dbReference type="FunFam" id="3.40.50.300:FF:000010">
    <property type="entry name" value="Chaperone clpB 1, putative"/>
    <property type="match status" value="1"/>
</dbReference>
<evidence type="ECO:0000256" key="1">
    <source>
        <dbReference type="ARBA" id="ARBA00008675"/>
    </source>
</evidence>
<dbReference type="AlphaFoldDB" id="A0A4Q0T7F5"/>
<protein>
    <recommendedName>
        <fullName evidence="2 11">Chaperone protein ClpB</fullName>
    </recommendedName>
</protein>
<dbReference type="InterPro" id="IPR017730">
    <property type="entry name" value="Chaperonin_ClpB"/>
</dbReference>
<dbReference type="Pfam" id="PF00004">
    <property type="entry name" value="AAA"/>
    <property type="match status" value="1"/>
</dbReference>
<dbReference type="Pfam" id="PF10431">
    <property type="entry name" value="ClpB_D2-small"/>
    <property type="match status" value="1"/>
</dbReference>
<dbReference type="PROSITE" id="PS51903">
    <property type="entry name" value="CLP_R"/>
    <property type="match status" value="1"/>
</dbReference>
<dbReference type="InterPro" id="IPR036628">
    <property type="entry name" value="Clp_N_dom_sf"/>
</dbReference>
<comment type="function">
    <text evidence="11">Part of a stress-induced multi-chaperone system, it is involved in the recovery of the cell from heat-induced damage, in cooperation with DnaK, DnaJ and GrpE.</text>
</comment>
<feature type="coiled-coil region" evidence="11">
    <location>
        <begin position="421"/>
        <end position="501"/>
    </location>
</feature>
<evidence type="ECO:0000256" key="7">
    <source>
        <dbReference type="ARBA" id="ARBA00023186"/>
    </source>
</evidence>
<dbReference type="InterPro" id="IPR027417">
    <property type="entry name" value="P-loop_NTPase"/>
</dbReference>
<evidence type="ECO:0000256" key="4">
    <source>
        <dbReference type="ARBA" id="ARBA00022741"/>
    </source>
</evidence>
<dbReference type="InterPro" id="IPR003959">
    <property type="entry name" value="ATPase_AAA_core"/>
</dbReference>
<evidence type="ECO:0000256" key="3">
    <source>
        <dbReference type="ARBA" id="ARBA00022737"/>
    </source>
</evidence>
<evidence type="ECO:0000256" key="6">
    <source>
        <dbReference type="ARBA" id="ARBA00023054"/>
    </source>
</evidence>
<evidence type="ECO:0000259" key="12">
    <source>
        <dbReference type="PROSITE" id="PS51903"/>
    </source>
</evidence>
<keyword evidence="3 9" id="KW-0677">Repeat</keyword>
<dbReference type="PANTHER" id="PTHR11638">
    <property type="entry name" value="ATP-DEPENDENT CLP PROTEASE"/>
    <property type="match status" value="1"/>
</dbReference>
<dbReference type="SMART" id="SM00382">
    <property type="entry name" value="AAA"/>
    <property type="match status" value="2"/>
</dbReference>
<dbReference type="SUPFAM" id="SSF81923">
    <property type="entry name" value="Double Clp-N motif"/>
    <property type="match status" value="1"/>
</dbReference>
<dbReference type="CDD" id="cd19499">
    <property type="entry name" value="RecA-like_ClpB_Hsp104-like"/>
    <property type="match status" value="1"/>
</dbReference>
<sequence length="891" mass="97648">MAIRWEKLTVKAQAAVQSAAAIASENGNPEVLPVHLAAALLEDREGVVVPVLEKVGVPVERLLAGVNAAIEKLPKVQGGGQPGLAQSTQRVLDQAFQEAESFKDEYCSTEHLLLGLTDAKVGRAGGGAEVVQTALASFGATHDAILRALTAVRGSQRVTDQNPEGKYQVLEKYAKDLTEMARRGKLDPVIGRDEEIRRVVQVLSRRTKNNPVLIGEPGVGKTAIVEGLARRIFLGDVPEILRDKRVVSLDLASMIAGAKFRGEFEERLKAVLKEIEESNGEIILFIDELHTLVGAGASEGSLDASNMLKPALARGGLRAIGATTLAEYRKYIEKDAALERRFQIVYVGEPNVEDTVAILRGLKEKYEAHHKVRIKDAAIVAAATLSHRYISDRFLPDKAIDLVDEAAAALAIQIGSVPVEIDDLERRGTSLEIEKAALRRETDPASRERLEVVEKELAEVQESAAGLRARWQTEKGAIGKIAELKAALENLRFQAGEETRKGNLQRAAELQYGEIPRLEAELGRLTNSQDAINAGTTHRMLKEEVDEEDIAAVVSKWTGIPISKMLEGEMQKLVQMEARLRERVVGQDRALEAVANAIRRSRAGLSDPKRPIGSFIFLGPTGVGKTETARSLAEFLFDDEAAMVRIDMSEYMEKHAVARLIGAPPGYVGYDEGGQLTEAVRRRPYAVVLFDEIEKAHPDVFNILLQVLDDGRLTDSKGRTVDFKNTVLIMTSNLGSTQLSTAWAGSEDGFEEATERAMEVLRQHFRPEFLNRVDDIVTFHALGEEQLTHIVDLRLAELQSLLAERKITLDVTPAARHALFTAGYDKVYGARPLKRAVQRMVQDKLAVRILEGSVLHGDKVLIDADPNSSGKSSALTFTVESREAHLEPVSF</sequence>
<keyword evidence="7 10" id="KW-0143">Chaperone</keyword>
<dbReference type="SUPFAM" id="SSF52540">
    <property type="entry name" value="P-loop containing nucleoside triphosphate hydrolases"/>
    <property type="match status" value="2"/>
</dbReference>
<dbReference type="Gene3D" id="3.40.50.300">
    <property type="entry name" value="P-loop containing nucleotide triphosphate hydrolases"/>
    <property type="match status" value="3"/>
</dbReference>
<dbReference type="RefSeq" id="WP_128912600.1">
    <property type="nucleotide sequence ID" value="NZ_RDSM01000001.1"/>
</dbReference>
<keyword evidence="11" id="KW-0346">Stress response</keyword>
<dbReference type="CDD" id="cd00009">
    <property type="entry name" value="AAA"/>
    <property type="match status" value="1"/>
</dbReference>
<evidence type="ECO:0000256" key="9">
    <source>
        <dbReference type="PROSITE-ProRule" id="PRU01251"/>
    </source>
</evidence>
<dbReference type="OrthoDB" id="9803641at2"/>
<reference evidence="13 14" key="1">
    <citation type="submission" date="2018-11" db="EMBL/GenBank/DDBJ databases">
        <authorList>
            <person name="Mardanov A.V."/>
            <person name="Ravin N.V."/>
            <person name="Dedysh S.N."/>
        </authorList>
    </citation>
    <scope>NUCLEOTIDE SEQUENCE [LARGE SCALE GENOMIC DNA]</scope>
    <source>
        <strain evidence="13 14">AF10</strain>
    </source>
</reference>
<dbReference type="GO" id="GO:0005737">
    <property type="term" value="C:cytoplasm"/>
    <property type="evidence" value="ECO:0007669"/>
    <property type="project" value="UniProtKB-SubCell"/>
</dbReference>
<gene>
    <name evidence="11" type="primary">clpB</name>
    <name evidence="13" type="ORF">GRAN_1950</name>
</gene>
<dbReference type="Gene3D" id="1.10.1780.10">
    <property type="entry name" value="Clp, N-terminal domain"/>
    <property type="match status" value="1"/>
</dbReference>
<dbReference type="InterPro" id="IPR050130">
    <property type="entry name" value="ClpA_ClpB"/>
</dbReference>
<accession>A0A4Q0T7F5</accession>
<dbReference type="GO" id="GO:0034605">
    <property type="term" value="P:cellular response to heat"/>
    <property type="evidence" value="ECO:0007669"/>
    <property type="project" value="TreeGrafter"/>
</dbReference>
<dbReference type="Pfam" id="PF02861">
    <property type="entry name" value="Clp_N"/>
    <property type="match status" value="1"/>
</dbReference>
<comment type="subunit">
    <text evidence="8">Homohexamer. The oligomerization is ATP-dependent.</text>
</comment>
<keyword evidence="11" id="KW-0963">Cytoplasm</keyword>
<evidence type="ECO:0000256" key="8">
    <source>
        <dbReference type="ARBA" id="ARBA00026057"/>
    </source>
</evidence>
<dbReference type="Pfam" id="PF07724">
    <property type="entry name" value="AAA_2"/>
    <property type="match status" value="1"/>
</dbReference>
<dbReference type="Proteomes" id="UP000289437">
    <property type="component" value="Unassembled WGS sequence"/>
</dbReference>
<dbReference type="PANTHER" id="PTHR11638:SF18">
    <property type="entry name" value="HEAT SHOCK PROTEIN 104"/>
    <property type="match status" value="1"/>
</dbReference>
<keyword evidence="6 11" id="KW-0175">Coiled coil</keyword>
<dbReference type="GO" id="GO:0016887">
    <property type="term" value="F:ATP hydrolysis activity"/>
    <property type="evidence" value="ECO:0007669"/>
    <property type="project" value="InterPro"/>
</dbReference>
<comment type="similarity">
    <text evidence="1 10">Belongs to the ClpA/ClpB family.</text>
</comment>
<dbReference type="SMART" id="SM01086">
    <property type="entry name" value="ClpB_D2-small"/>
    <property type="match status" value="1"/>
</dbReference>
<dbReference type="InterPro" id="IPR028299">
    <property type="entry name" value="ClpA/B_CS2"/>
</dbReference>
<dbReference type="PROSITE" id="PS00871">
    <property type="entry name" value="CLPAB_2"/>
    <property type="match status" value="1"/>
</dbReference>
<dbReference type="FunFam" id="3.40.50.300:FF:000120">
    <property type="entry name" value="ATP-dependent chaperone ClpB"/>
    <property type="match status" value="1"/>
</dbReference>
<comment type="caution">
    <text evidence="13">The sequence shown here is derived from an EMBL/GenBank/DDBJ whole genome shotgun (WGS) entry which is preliminary data.</text>
</comment>
<dbReference type="Pfam" id="PF17871">
    <property type="entry name" value="AAA_lid_9"/>
    <property type="match status" value="1"/>
</dbReference>
<comment type="subunit">
    <text evidence="11">Homohexamer; The oligomerization is ATP-dependent.</text>
</comment>
<reference evidence="14" key="2">
    <citation type="submission" date="2019-02" db="EMBL/GenBank/DDBJ databases">
        <title>Granulicella sibirica sp. nov., a psychrotolerant acidobacterium isolated from an organic soil layer in forested tundra, West Siberia.</title>
        <authorList>
            <person name="Oshkin I.Y."/>
            <person name="Kulichevskaya I.S."/>
            <person name="Rijpstra W.I.C."/>
            <person name="Sinninghe Damste J.S."/>
            <person name="Rakitin A.L."/>
            <person name="Ravin N.V."/>
            <person name="Dedysh S.N."/>
        </authorList>
    </citation>
    <scope>NUCLEOTIDE SEQUENCE [LARGE SCALE GENOMIC DNA]</scope>
    <source>
        <strain evidence="14">AF10</strain>
    </source>
</reference>
<dbReference type="InterPro" id="IPR018368">
    <property type="entry name" value="ClpA/B_CS1"/>
</dbReference>
<dbReference type="InterPro" id="IPR003593">
    <property type="entry name" value="AAA+_ATPase"/>
</dbReference>
<evidence type="ECO:0000256" key="11">
    <source>
        <dbReference type="RuleBase" id="RU362034"/>
    </source>
</evidence>
<dbReference type="PROSITE" id="PS00870">
    <property type="entry name" value="CLPAB_1"/>
    <property type="match status" value="1"/>
</dbReference>
<evidence type="ECO:0000313" key="13">
    <source>
        <dbReference type="EMBL" id="RXH58640.1"/>
    </source>
</evidence>
<keyword evidence="4 10" id="KW-0547">Nucleotide-binding</keyword>
<dbReference type="InterPro" id="IPR004176">
    <property type="entry name" value="Clp_R_N"/>
</dbReference>
<keyword evidence="5 10" id="KW-0067">ATP-binding</keyword>
<dbReference type="InterPro" id="IPR041546">
    <property type="entry name" value="ClpA/ClpB_AAA_lid"/>
</dbReference>
<dbReference type="InterPro" id="IPR001270">
    <property type="entry name" value="ClpA/B"/>
</dbReference>
<feature type="domain" description="Clp R" evidence="12">
    <location>
        <begin position="5"/>
        <end position="155"/>
    </location>
</feature>
<organism evidence="13 14">
    <name type="scientific">Granulicella sibirica</name>
    <dbReference type="NCBI Taxonomy" id="2479048"/>
    <lineage>
        <taxon>Bacteria</taxon>
        <taxon>Pseudomonadati</taxon>
        <taxon>Acidobacteriota</taxon>
        <taxon>Terriglobia</taxon>
        <taxon>Terriglobales</taxon>
        <taxon>Acidobacteriaceae</taxon>
        <taxon>Granulicella</taxon>
    </lineage>
</organism>
<evidence type="ECO:0000256" key="2">
    <source>
        <dbReference type="ARBA" id="ARBA00017574"/>
    </source>
</evidence>
<comment type="subcellular location">
    <subcellularLocation>
        <location evidence="11">Cytoplasm</location>
    </subcellularLocation>
</comment>
<evidence type="ECO:0000313" key="14">
    <source>
        <dbReference type="Proteomes" id="UP000289437"/>
    </source>
</evidence>
<dbReference type="EMBL" id="RDSM01000001">
    <property type="protein sequence ID" value="RXH58640.1"/>
    <property type="molecule type" value="Genomic_DNA"/>
</dbReference>
<dbReference type="GO" id="GO:0042026">
    <property type="term" value="P:protein refolding"/>
    <property type="evidence" value="ECO:0007669"/>
    <property type="project" value="UniProtKB-UniRule"/>
</dbReference>
<dbReference type="InterPro" id="IPR019489">
    <property type="entry name" value="Clp_ATPase_C"/>
</dbReference>
<dbReference type="Gene3D" id="1.10.8.60">
    <property type="match status" value="1"/>
</dbReference>
<dbReference type="GO" id="GO:0005524">
    <property type="term" value="F:ATP binding"/>
    <property type="evidence" value="ECO:0007669"/>
    <property type="project" value="UniProtKB-UniRule"/>
</dbReference>
<dbReference type="NCBIfam" id="TIGR03346">
    <property type="entry name" value="chaperone_ClpB"/>
    <property type="match status" value="1"/>
</dbReference>
<keyword evidence="14" id="KW-1185">Reference proteome</keyword>
<proteinExistence type="inferred from homology"/>
<name>A0A4Q0T7F5_9BACT</name>
<evidence type="ECO:0000256" key="5">
    <source>
        <dbReference type="ARBA" id="ARBA00022840"/>
    </source>
</evidence>
<dbReference type="FunFam" id="3.40.50.300:FF:000025">
    <property type="entry name" value="ATP-dependent Clp protease subunit"/>
    <property type="match status" value="1"/>
</dbReference>
<evidence type="ECO:0000256" key="10">
    <source>
        <dbReference type="RuleBase" id="RU004432"/>
    </source>
</evidence>